<dbReference type="EMBL" id="JACCAE010000001">
    <property type="protein sequence ID" value="NYF99210.1"/>
    <property type="molecule type" value="Genomic_DNA"/>
</dbReference>
<dbReference type="Proteomes" id="UP000554054">
    <property type="component" value="Unassembled WGS sequence"/>
</dbReference>
<keyword evidence="2" id="KW-1185">Reference proteome</keyword>
<accession>A0A852VUX3</accession>
<name>A0A852VUX3_9MICO</name>
<protein>
    <submittedName>
        <fullName evidence="1">Uncharacterized protein</fullName>
    </submittedName>
</protein>
<dbReference type="AlphaFoldDB" id="A0A852VUX3"/>
<evidence type="ECO:0000313" key="1">
    <source>
        <dbReference type="EMBL" id="NYF99210.1"/>
    </source>
</evidence>
<comment type="caution">
    <text evidence="1">The sequence shown here is derived from an EMBL/GenBank/DDBJ whole genome shotgun (WGS) entry which is preliminary data.</text>
</comment>
<evidence type="ECO:0000313" key="2">
    <source>
        <dbReference type="Proteomes" id="UP000554054"/>
    </source>
</evidence>
<gene>
    <name evidence="1" type="ORF">BJY20_002602</name>
</gene>
<reference evidence="1 2" key="1">
    <citation type="submission" date="2020-07" db="EMBL/GenBank/DDBJ databases">
        <title>Sequencing the genomes of 1000 actinobacteria strains.</title>
        <authorList>
            <person name="Klenk H.-P."/>
        </authorList>
    </citation>
    <scope>NUCLEOTIDE SEQUENCE [LARGE SCALE GENOMIC DNA]</scope>
    <source>
        <strain evidence="1 2">DSM 26154</strain>
    </source>
</reference>
<sequence>MERFISTAKGCQMLTQERTVTYRAGMRATPVYALTVPAEKVGAPSDLDSEFQALAEMSLQMADLDGWQNRSDEPPDWAIGR</sequence>
<organism evidence="1 2">
    <name type="scientific">Janibacter cremeus</name>
    <dbReference type="NCBI Taxonomy" id="1285192"/>
    <lineage>
        <taxon>Bacteria</taxon>
        <taxon>Bacillati</taxon>
        <taxon>Actinomycetota</taxon>
        <taxon>Actinomycetes</taxon>
        <taxon>Micrococcales</taxon>
        <taxon>Intrasporangiaceae</taxon>
        <taxon>Janibacter</taxon>
    </lineage>
</organism>
<proteinExistence type="predicted"/>